<dbReference type="PANTHER" id="PTHR20953">
    <property type="entry name" value="KINASE-RELATED"/>
    <property type="match status" value="1"/>
</dbReference>
<protein>
    <recommendedName>
        <fullName evidence="4">AAA+ ATPase domain-containing protein</fullName>
    </recommendedName>
</protein>
<dbReference type="AlphaFoldDB" id="A0AAW1RK39"/>
<gene>
    <name evidence="5" type="ORF">WJX81_008530</name>
</gene>
<dbReference type="Proteomes" id="UP001445335">
    <property type="component" value="Unassembled WGS sequence"/>
</dbReference>
<organism evidence="5 6">
    <name type="scientific">Elliptochloris bilobata</name>
    <dbReference type="NCBI Taxonomy" id="381761"/>
    <lineage>
        <taxon>Eukaryota</taxon>
        <taxon>Viridiplantae</taxon>
        <taxon>Chlorophyta</taxon>
        <taxon>core chlorophytes</taxon>
        <taxon>Trebouxiophyceae</taxon>
        <taxon>Trebouxiophyceae incertae sedis</taxon>
        <taxon>Elliptochloris clade</taxon>
        <taxon>Elliptochloris</taxon>
    </lineage>
</organism>
<comment type="caution">
    <text evidence="5">The sequence shown here is derived from an EMBL/GenBank/DDBJ whole genome shotgun (WGS) entry which is preliminary data.</text>
</comment>
<evidence type="ECO:0000313" key="5">
    <source>
        <dbReference type="EMBL" id="KAK9834078.1"/>
    </source>
</evidence>
<dbReference type="InterPro" id="IPR003593">
    <property type="entry name" value="AAA+_ATPase"/>
</dbReference>
<name>A0AAW1RK39_9CHLO</name>
<evidence type="ECO:0000313" key="6">
    <source>
        <dbReference type="Proteomes" id="UP001445335"/>
    </source>
</evidence>
<dbReference type="CDD" id="cd00009">
    <property type="entry name" value="AAA"/>
    <property type="match status" value="1"/>
</dbReference>
<dbReference type="EMBL" id="JALJOU010000034">
    <property type="protein sequence ID" value="KAK9834078.1"/>
    <property type="molecule type" value="Genomic_DNA"/>
</dbReference>
<evidence type="ECO:0000259" key="4">
    <source>
        <dbReference type="SMART" id="SM00382"/>
    </source>
</evidence>
<feature type="compositionally biased region" description="Basic and acidic residues" evidence="3">
    <location>
        <begin position="661"/>
        <end position="675"/>
    </location>
</feature>
<feature type="region of interest" description="Disordered" evidence="3">
    <location>
        <begin position="657"/>
        <end position="717"/>
    </location>
</feature>
<dbReference type="InterPro" id="IPR045735">
    <property type="entry name" value="Spore_III_AA_AAA+_ATPase"/>
</dbReference>
<dbReference type="SMART" id="SM00382">
    <property type="entry name" value="AAA"/>
    <property type="match status" value="1"/>
</dbReference>
<keyword evidence="2" id="KW-0067">ATP-binding</keyword>
<evidence type="ECO:0000256" key="3">
    <source>
        <dbReference type="SAM" id="MobiDB-lite"/>
    </source>
</evidence>
<dbReference type="Pfam" id="PF19568">
    <property type="entry name" value="Spore_III_AA"/>
    <property type="match status" value="1"/>
</dbReference>
<accession>A0AAW1RK39</accession>
<dbReference type="SUPFAM" id="SSF52540">
    <property type="entry name" value="P-loop containing nucleoside triphosphate hydrolases"/>
    <property type="match status" value="1"/>
</dbReference>
<evidence type="ECO:0000256" key="2">
    <source>
        <dbReference type="ARBA" id="ARBA00022840"/>
    </source>
</evidence>
<dbReference type="InterPro" id="IPR027417">
    <property type="entry name" value="P-loop_NTPase"/>
</dbReference>
<evidence type="ECO:0000256" key="1">
    <source>
        <dbReference type="ARBA" id="ARBA00022741"/>
    </source>
</evidence>
<proteinExistence type="predicted"/>
<keyword evidence="6" id="KW-1185">Reference proteome</keyword>
<reference evidence="5 6" key="1">
    <citation type="journal article" date="2024" name="Nat. Commun.">
        <title>Phylogenomics reveals the evolutionary origins of lichenization in chlorophyte algae.</title>
        <authorList>
            <person name="Puginier C."/>
            <person name="Libourel C."/>
            <person name="Otte J."/>
            <person name="Skaloud P."/>
            <person name="Haon M."/>
            <person name="Grisel S."/>
            <person name="Petersen M."/>
            <person name="Berrin J.G."/>
            <person name="Delaux P.M."/>
            <person name="Dal Grande F."/>
            <person name="Keller J."/>
        </authorList>
    </citation>
    <scope>NUCLEOTIDE SEQUENCE [LARGE SCALE GENOMIC DNA]</scope>
    <source>
        <strain evidence="5 6">SAG 245.80</strain>
    </source>
</reference>
<sequence>MLCQPGILQQKVDHYCAPAPWRRHTWFLETARQRCASAPRKRAGKVNVARRCNAAGQGPLCEGNDCLQEEDGNVMVRDDLDALLQVLPPDIREPLVNHPKRASLLEVIIDLGRRPEARFLGVSGGEYLRQGQISWEDLKDAEAAVGEFGGDNRAGVQGTLHRISAMRNRKGTIVGLTCRVGRAVTGHIDMIRDLLDVPNSVLFLGRPGVGKTTVVREMARVLADDLHKRVVIVDTSNEIGGDGDVPHPAIGGARRMQVPDPSQQHRVMVEAVENHMPEVVIVDEIGTEAEALACRSIAERGVQLIGTAHGQILENLMKNPTLSDLIGGIQSVTLGDEEARARGTQKTVLERVAPPTFPLVIEMRERAYWVTHWVEDSVDCLLHGKVPIVQVRRRDAESRKVVVEECRYDTADEAEPADLAASSSLRTASSAPELLETLADSVDLEPVFLTSPELPLQPASFGHSFGSDDDPHAWAQRLRNIPDKDALAELAEMGYISGDPLATSRRADKFAFSNGASGRSKKRNGKNNAHYMRTWSLKRLLSLSWEVDVEATKSRVLGALRLAKPAGPPPHAVDVCVAHPTSSSLMQPSQPQHVHLAPSLRPSTSTEVATLVSSPSGVDRRGCRRATAGQDLYPDVEDLPDEAAAAPVKAPGLFGRAFFRPGDRRQRSVDTEASHAGHGAVPSPRIMVRRTGSEGLRRRSASREGSSGATEDDPSLQTFTAAAPEPASCAEHEPKLFGMGALSLPCLGLAPSEGAQHEIDLGMAQAGFTPAVSALSAIVSIGRKWIWAVLALVELRMDRVLPRPRTGLLARMLRLEALPLEAQPAGAAPVHLLPAGAEVYLSICVHQGALDASNLKVASVAWLRLAPADEPPVMVTVEAVEVTHAANAMWTGVALWDTSVHASLCGAPKGQQAHPAMRLELCYGVRFAAPSGTAASSGSVVVAAVEDSTLVRVCDPKACKAGHAEPALDPAVVQELQRWDISAQSAGSAHFACLVAAADTA</sequence>
<keyword evidence="1" id="KW-0547">Nucleotide-binding</keyword>
<dbReference type="PANTHER" id="PTHR20953:SF13">
    <property type="entry name" value="EXPRESSED PROTEIN"/>
    <property type="match status" value="1"/>
</dbReference>
<dbReference type="GO" id="GO:0005524">
    <property type="term" value="F:ATP binding"/>
    <property type="evidence" value="ECO:0007669"/>
    <property type="project" value="UniProtKB-KW"/>
</dbReference>
<dbReference type="Gene3D" id="3.40.50.300">
    <property type="entry name" value="P-loop containing nucleotide triphosphate hydrolases"/>
    <property type="match status" value="1"/>
</dbReference>
<feature type="domain" description="AAA+ ATPase" evidence="4">
    <location>
        <begin position="197"/>
        <end position="353"/>
    </location>
</feature>